<gene>
    <name evidence="1" type="ORF">Patl1_16068</name>
</gene>
<protein>
    <submittedName>
        <fullName evidence="1">Uncharacterized protein</fullName>
    </submittedName>
</protein>
<comment type="caution">
    <text evidence="1">The sequence shown here is derived from an EMBL/GenBank/DDBJ whole genome shotgun (WGS) entry which is preliminary data.</text>
</comment>
<evidence type="ECO:0000313" key="1">
    <source>
        <dbReference type="EMBL" id="KAJ0096227.1"/>
    </source>
</evidence>
<name>A0ACC1BBJ9_9ROSI</name>
<evidence type="ECO:0000313" key="2">
    <source>
        <dbReference type="Proteomes" id="UP001164250"/>
    </source>
</evidence>
<proteinExistence type="predicted"/>
<dbReference type="Proteomes" id="UP001164250">
    <property type="component" value="Chromosome 6"/>
</dbReference>
<organism evidence="1 2">
    <name type="scientific">Pistacia atlantica</name>
    <dbReference type="NCBI Taxonomy" id="434234"/>
    <lineage>
        <taxon>Eukaryota</taxon>
        <taxon>Viridiplantae</taxon>
        <taxon>Streptophyta</taxon>
        <taxon>Embryophyta</taxon>
        <taxon>Tracheophyta</taxon>
        <taxon>Spermatophyta</taxon>
        <taxon>Magnoliopsida</taxon>
        <taxon>eudicotyledons</taxon>
        <taxon>Gunneridae</taxon>
        <taxon>Pentapetalae</taxon>
        <taxon>rosids</taxon>
        <taxon>malvids</taxon>
        <taxon>Sapindales</taxon>
        <taxon>Anacardiaceae</taxon>
        <taxon>Pistacia</taxon>
    </lineage>
</organism>
<sequence>MLTKLTGIGSLLLRPTMFPISQFCLSDDGKHWLRKDGKRVRAQEFQEILDQRQQGNLCEGKKLMAWNSGELPLNNGVFPPFLYGKGTHNPWVISEALLCEFRFVFDASLTISSFSLNDSMHLSNQLGRVSHVTDAEKRIWEYVGNSHLGALYGSSFFHEINSSHLAKLMNCYGKYLIVNTTKNTVYPVIHERPRSWKQRIFHSSRLKKTMACVDGTESSNRRLDCSLTDQLKTSAPLDYPFSLESLLSVVADKNKTIVLAVAGYSYRDMLMSWVCRLRLLRVTNFMVCALDHETYQFSIFQGLPVFNDPSAPSNISFNDCHFGTKCFQRVTKVKSRMVLQILKLGYNVLLSDVDVYWFRNPMPLLYSFGPSVLAAQSDEYNTAGPINLPRRLNSGFYFARSDSSTIAAMEKVVKHAATSGLSEQPSFYDTLCGEGGSNRVGDNRCVEPETNLTIHFLDRNLFPNGAYLDLWLKKNVKGACAKTGCLVLHNNWISGRLKKLERQVLSGLWDYDITTRMCVQSWHRTKLMS</sequence>
<reference evidence="2" key="1">
    <citation type="journal article" date="2023" name="G3 (Bethesda)">
        <title>Genome assembly and association tests identify interacting loci associated with vigor, precocity, and sex in interspecific pistachio rootstocks.</title>
        <authorList>
            <person name="Palmer W."/>
            <person name="Jacygrad E."/>
            <person name="Sagayaradj S."/>
            <person name="Cavanaugh K."/>
            <person name="Han R."/>
            <person name="Bertier L."/>
            <person name="Beede B."/>
            <person name="Kafkas S."/>
            <person name="Golino D."/>
            <person name="Preece J."/>
            <person name="Michelmore R."/>
        </authorList>
    </citation>
    <scope>NUCLEOTIDE SEQUENCE [LARGE SCALE GENOMIC DNA]</scope>
</reference>
<keyword evidence="2" id="KW-1185">Reference proteome</keyword>
<dbReference type="EMBL" id="CM047902">
    <property type="protein sequence ID" value="KAJ0096227.1"/>
    <property type="molecule type" value="Genomic_DNA"/>
</dbReference>
<accession>A0ACC1BBJ9</accession>